<keyword evidence="5 6" id="KW-0472">Membrane</keyword>
<dbReference type="GO" id="GO:0030420">
    <property type="term" value="P:establishment of competence for transformation"/>
    <property type="evidence" value="ECO:0007669"/>
    <property type="project" value="InterPro"/>
</dbReference>
<keyword evidence="3 6" id="KW-0812">Transmembrane</keyword>
<dbReference type="AlphaFoldDB" id="A0A2N4UEP3"/>
<evidence type="ECO:0000256" key="6">
    <source>
        <dbReference type="SAM" id="Phobius"/>
    </source>
</evidence>
<dbReference type="InterPro" id="IPR052159">
    <property type="entry name" value="Competence_DNA_uptake"/>
</dbReference>
<dbReference type="SUPFAM" id="SSF56281">
    <property type="entry name" value="Metallo-hydrolase/oxidoreductase"/>
    <property type="match status" value="1"/>
</dbReference>
<comment type="caution">
    <text evidence="8">The sequence shown here is derived from an EMBL/GenBank/DDBJ whole genome shotgun (WGS) entry which is preliminary data.</text>
</comment>
<dbReference type="InterPro" id="IPR004477">
    <property type="entry name" value="ComEC_N"/>
</dbReference>
<protein>
    <submittedName>
        <fullName evidence="8">DNA internalization-related competence protein ComEC/Rec2</fullName>
    </submittedName>
</protein>
<evidence type="ECO:0000313" key="8">
    <source>
        <dbReference type="EMBL" id="PLC53488.1"/>
    </source>
</evidence>
<feature type="transmembrane region" description="Helical" evidence="6">
    <location>
        <begin position="54"/>
        <end position="72"/>
    </location>
</feature>
<dbReference type="CDD" id="cd07731">
    <property type="entry name" value="ComA-like_MBL-fold"/>
    <property type="match status" value="1"/>
</dbReference>
<feature type="transmembrane region" description="Helical" evidence="6">
    <location>
        <begin position="357"/>
        <end position="373"/>
    </location>
</feature>
<feature type="transmembrane region" description="Helical" evidence="6">
    <location>
        <begin position="417"/>
        <end position="436"/>
    </location>
</feature>
<dbReference type="Pfam" id="PF00753">
    <property type="entry name" value="Lactamase_B"/>
    <property type="match status" value="1"/>
</dbReference>
<feature type="transmembrane region" description="Helical" evidence="6">
    <location>
        <begin position="514"/>
        <end position="533"/>
    </location>
</feature>
<feature type="transmembrane region" description="Helical" evidence="6">
    <location>
        <begin position="476"/>
        <end position="494"/>
    </location>
</feature>
<dbReference type="InterPro" id="IPR025405">
    <property type="entry name" value="DUF4131"/>
</dbReference>
<feature type="transmembrane region" description="Helical" evidence="6">
    <location>
        <begin position="29"/>
        <end position="47"/>
    </location>
</feature>
<evidence type="ECO:0000256" key="5">
    <source>
        <dbReference type="ARBA" id="ARBA00023136"/>
    </source>
</evidence>
<feature type="transmembrane region" description="Helical" evidence="6">
    <location>
        <begin position="336"/>
        <end position="352"/>
    </location>
</feature>
<gene>
    <name evidence="8" type="ORF">CR155_11655</name>
</gene>
<dbReference type="PANTHER" id="PTHR30619">
    <property type="entry name" value="DNA INTERNALIZATION/COMPETENCE PROTEIN COMEC/REC2"/>
    <property type="match status" value="1"/>
</dbReference>
<evidence type="ECO:0000256" key="4">
    <source>
        <dbReference type="ARBA" id="ARBA00022989"/>
    </source>
</evidence>
<keyword evidence="2" id="KW-1003">Cell membrane</keyword>
<dbReference type="Gene3D" id="3.60.15.10">
    <property type="entry name" value="Ribonuclease Z/Hydroxyacylglutathione hydrolase-like"/>
    <property type="match status" value="1"/>
</dbReference>
<dbReference type="RefSeq" id="WP_102070210.1">
    <property type="nucleotide sequence ID" value="NZ_PDNV01000007.1"/>
</dbReference>
<dbReference type="Pfam" id="PF03772">
    <property type="entry name" value="Competence"/>
    <property type="match status" value="1"/>
</dbReference>
<feature type="transmembrane region" description="Helical" evidence="6">
    <location>
        <begin position="448"/>
        <end position="471"/>
    </location>
</feature>
<dbReference type="InterPro" id="IPR004797">
    <property type="entry name" value="Competence_ComEC/Rec2"/>
</dbReference>
<comment type="subcellular location">
    <subcellularLocation>
        <location evidence="1">Cell membrane</location>
        <topology evidence="1">Multi-pass membrane protein</topology>
    </subcellularLocation>
</comment>
<feature type="transmembrane region" description="Helical" evidence="6">
    <location>
        <begin position="268"/>
        <end position="291"/>
    </location>
</feature>
<evidence type="ECO:0000259" key="7">
    <source>
        <dbReference type="SMART" id="SM00849"/>
    </source>
</evidence>
<dbReference type="SMART" id="SM00849">
    <property type="entry name" value="Lactamase_B"/>
    <property type="match status" value="1"/>
</dbReference>
<proteinExistence type="predicted"/>
<dbReference type="InterPro" id="IPR001279">
    <property type="entry name" value="Metallo-B-lactamas"/>
</dbReference>
<feature type="transmembrane region" description="Helical" evidence="6">
    <location>
        <begin position="312"/>
        <end position="330"/>
    </location>
</feature>
<sequence length="833" mass="90559">MTGRICLLAFVAATGAVQCLPELPTQSLWWGILAGAGLLSSTVCLLGPAIRWRVLLPVWAALVGLLITVARAEHRLADELQPINENQVSRVVLRIAALPKSSHESRQFEAEVLSSKPEGVPSRILVTWTAPNWAGPYSGAGRNAGLSAAAHAVFPDLRPGQIWRMALTLKKPHGNQNPHAFDYEAYMFARGLRATGSVRGEPRYIGDDPWASLSIIAQRARYHVRYAMQPYLEGKRYGAVLLALAIGDQASVDASDWSVFNRTGITHLVSISGSHITMIAALGGSLVYWLWRRIRIRGHYLAERFPAQLAGAMAALVVAWVYCLLAGWGVPARRTFLMLAVVAIAYMLRLPLNASRLLSLVAFSVVLLDPWALLASGFWLSFSAVYILMASAGWWGQSARRSSATRGQRWLRFAATATRLQLAITVGLMPLLALIFHEVSLISPLANVYAIPVISLIVTPVSLLLATAAFIPGLEWLATALAWVGHLALDWTMVPTVWLSDFRAASFNAAAAPLWLTLFAMLGLMLAVLPYGLPFRNAAWLFTLPALLWTPQRPPQGGWDLYALDVGQASAIVVQTAGHSLLFDTGLRSSASSDDGARTIVPFLRSRGIRKLDTLVISHADIDHAGGLRSILSGLAVGQSYSSFDAAHYLSREARLLGVPQQIPPAPLAMSRCEYGVSWQIDGVAFEFLWPLKSVPSKPSRSRKNRNDDTCVLRIRGSHHSVLLPGDIGAAQEFLLVDRGLERLDVVLAAHHGSKNSSSPQFVSAAQPGHVVAQAGLWNRYGHPSSLVVGRWKAAGARVWRTDQHGAVTVTSRPAGLLVSGERGSARRYWHGR</sequence>
<name>A0A2N4UEP3_9BURK</name>
<evidence type="ECO:0000256" key="2">
    <source>
        <dbReference type="ARBA" id="ARBA00022475"/>
    </source>
</evidence>
<evidence type="ECO:0000256" key="1">
    <source>
        <dbReference type="ARBA" id="ARBA00004651"/>
    </source>
</evidence>
<dbReference type="PANTHER" id="PTHR30619:SF1">
    <property type="entry name" value="RECOMBINATION PROTEIN 2"/>
    <property type="match status" value="1"/>
</dbReference>
<dbReference type="NCBIfam" id="TIGR00361">
    <property type="entry name" value="ComEC_Rec2"/>
    <property type="match status" value="1"/>
</dbReference>
<dbReference type="EMBL" id="PDNV01000007">
    <property type="protein sequence ID" value="PLC53488.1"/>
    <property type="molecule type" value="Genomic_DNA"/>
</dbReference>
<organism evidence="8 9">
    <name type="scientific">Pollutimonas nitritireducens</name>
    <dbReference type="NCBI Taxonomy" id="2045209"/>
    <lineage>
        <taxon>Bacteria</taxon>
        <taxon>Pseudomonadati</taxon>
        <taxon>Pseudomonadota</taxon>
        <taxon>Betaproteobacteria</taxon>
        <taxon>Burkholderiales</taxon>
        <taxon>Alcaligenaceae</taxon>
        <taxon>Pollutimonas</taxon>
    </lineage>
</organism>
<dbReference type="InterPro" id="IPR035681">
    <property type="entry name" value="ComA-like_MBL"/>
</dbReference>
<keyword evidence="4 6" id="KW-1133">Transmembrane helix</keyword>
<dbReference type="Proteomes" id="UP000234328">
    <property type="component" value="Unassembled WGS sequence"/>
</dbReference>
<dbReference type="Pfam" id="PF13567">
    <property type="entry name" value="DUF4131"/>
    <property type="match status" value="1"/>
</dbReference>
<dbReference type="InterPro" id="IPR036866">
    <property type="entry name" value="RibonucZ/Hydroxyglut_hydro"/>
</dbReference>
<evidence type="ECO:0000256" key="3">
    <source>
        <dbReference type="ARBA" id="ARBA00022692"/>
    </source>
</evidence>
<dbReference type="GO" id="GO:0005886">
    <property type="term" value="C:plasma membrane"/>
    <property type="evidence" value="ECO:0007669"/>
    <property type="project" value="UniProtKB-SubCell"/>
</dbReference>
<evidence type="ECO:0000313" key="9">
    <source>
        <dbReference type="Proteomes" id="UP000234328"/>
    </source>
</evidence>
<dbReference type="NCBIfam" id="TIGR00360">
    <property type="entry name" value="ComEC_N-term"/>
    <property type="match status" value="1"/>
</dbReference>
<keyword evidence="9" id="KW-1185">Reference proteome</keyword>
<feature type="domain" description="Metallo-beta-lactamase" evidence="7">
    <location>
        <begin position="568"/>
        <end position="770"/>
    </location>
</feature>
<dbReference type="OrthoDB" id="9761531at2"/>
<reference evidence="8 9" key="1">
    <citation type="submission" date="2017-10" db="EMBL/GenBank/DDBJ databases">
        <title>Two draft genome sequences of Pusillimonas sp. strains isolated from a nitrate- and radionuclide-contaminated groundwater in Russia.</title>
        <authorList>
            <person name="Grouzdev D.S."/>
            <person name="Tourova T.P."/>
            <person name="Goeva M.A."/>
            <person name="Babich T.L."/>
            <person name="Sokolova D.S."/>
            <person name="Abdullin R."/>
            <person name="Poltaraus A.B."/>
            <person name="Toshchakov S.V."/>
            <person name="Nazina T.N."/>
        </authorList>
    </citation>
    <scope>NUCLEOTIDE SEQUENCE [LARGE SCALE GENOMIC DNA]</scope>
    <source>
        <strain evidence="8 9">JR1/69-2-13</strain>
    </source>
</reference>
<accession>A0A2N4UEP3</accession>